<dbReference type="InterPro" id="IPR037914">
    <property type="entry name" value="SpoVT-AbrB_sf"/>
</dbReference>
<dbReference type="SUPFAM" id="SSF89447">
    <property type="entry name" value="AbrB/MazE/MraZ-like"/>
    <property type="match status" value="1"/>
</dbReference>
<dbReference type="InterPro" id="IPR007159">
    <property type="entry name" value="SpoVT-AbrB_dom"/>
</dbReference>
<dbReference type="PROSITE" id="PS51740">
    <property type="entry name" value="SPOVT_ABRB"/>
    <property type="match status" value="1"/>
</dbReference>
<gene>
    <name evidence="2" type="ORF">SCAL_001526</name>
</gene>
<sequence length="69" mass="7781">MAVVTVSSKFQIAIPRSIREKIGLKPKEKLVMIEKGGIITLIPQLPIKEMKGFAKGVQTRDIRDESDRF</sequence>
<proteinExistence type="predicted"/>
<keyword evidence="3" id="KW-1185">Reference proteome</keyword>
<dbReference type="GO" id="GO:0003677">
    <property type="term" value="F:DNA binding"/>
    <property type="evidence" value="ECO:0007669"/>
    <property type="project" value="InterPro"/>
</dbReference>
<dbReference type="AlphaFoldDB" id="A0A1F2P7C8"/>
<dbReference type="Pfam" id="PF04014">
    <property type="entry name" value="MazE_antitoxin"/>
    <property type="match status" value="1"/>
</dbReference>
<accession>A0A1F2P7C8</accession>
<dbReference type="SMART" id="SM00966">
    <property type="entry name" value="SpoVT_AbrB"/>
    <property type="match status" value="1"/>
</dbReference>
<dbReference type="STRING" id="1838285.SCAL_001526"/>
<dbReference type="NCBIfam" id="TIGR01439">
    <property type="entry name" value="lp_hng_hel_AbrB"/>
    <property type="match status" value="1"/>
</dbReference>
<name>A0A1F2P7C8_9EURY</name>
<organism evidence="2 3">
    <name type="scientific">Candidatus Syntropharchaeum caldarium</name>
    <dbReference type="NCBI Taxonomy" id="1838285"/>
    <lineage>
        <taxon>Archaea</taxon>
        <taxon>Methanobacteriati</taxon>
        <taxon>Methanobacteriota</taxon>
        <taxon>Stenosarchaea group</taxon>
        <taxon>Methanomicrobia</taxon>
        <taxon>Methanosarcinales</taxon>
        <taxon>ANME-2 cluster</taxon>
        <taxon>Candidatus Syntropharchaeum</taxon>
    </lineage>
</organism>
<reference evidence="2" key="1">
    <citation type="submission" date="2016-05" db="EMBL/GenBank/DDBJ databases">
        <title>Microbial consortia oxidize butane by reversing methanogenesis.</title>
        <authorList>
            <person name="Laso-Perez R."/>
            <person name="Richter M."/>
            <person name="Wegener G."/>
            <person name="Musat F."/>
        </authorList>
    </citation>
    <scope>NUCLEOTIDE SEQUENCE [LARGE SCALE GENOMIC DNA]</scope>
    <source>
        <strain evidence="2">BOX2</strain>
    </source>
</reference>
<evidence type="ECO:0000259" key="1">
    <source>
        <dbReference type="PROSITE" id="PS51740"/>
    </source>
</evidence>
<evidence type="ECO:0000313" key="2">
    <source>
        <dbReference type="EMBL" id="OFV67257.1"/>
    </source>
</evidence>
<dbReference type="Proteomes" id="UP000186940">
    <property type="component" value="Unassembled WGS sequence"/>
</dbReference>
<feature type="domain" description="SpoVT-AbrB" evidence="1">
    <location>
        <begin position="1"/>
        <end position="46"/>
    </location>
</feature>
<evidence type="ECO:0000313" key="3">
    <source>
        <dbReference type="Proteomes" id="UP000186940"/>
    </source>
</evidence>
<dbReference type="EMBL" id="LYOS01000005">
    <property type="protein sequence ID" value="OFV67257.1"/>
    <property type="molecule type" value="Genomic_DNA"/>
</dbReference>
<protein>
    <submittedName>
        <fullName evidence="2">AbrB family transcriptional regulator</fullName>
    </submittedName>
</protein>
<dbReference type="Gene3D" id="2.10.260.10">
    <property type="match status" value="1"/>
</dbReference>
<comment type="caution">
    <text evidence="2">The sequence shown here is derived from an EMBL/GenBank/DDBJ whole genome shotgun (WGS) entry which is preliminary data.</text>
</comment>